<dbReference type="AlphaFoldDB" id="A0A286UTV6"/>
<protein>
    <submittedName>
        <fullName evidence="1">Uncharacterized protein</fullName>
    </submittedName>
</protein>
<sequence length="333" mass="37157">MGFLYPDNKNRASRVNQLCSDTAHLQTQIKEAIEDAKTQDKRAVEILDKIAKQRGYRTLNEYLEDARKKLSPEDRKKYEDLKRELEAKDEGLDIAMKLATGVAGIGFLCKAGPILIKVIFNRNLVNIALRAVGVALLRIITGNLSEGQALLSSISKFLSSALKTENLTSKFAVSMIKYLKVAGKVLTILGVAFDAVFLIYEIVDGAKQRAEFQKAIKDLCVRRFSVKKIQQYTRVTLSFASDGSTIASLAQTLQEVVNSGTLTQEQADEAVAKKMRELEPKITKAIDDVNDNSVHKMLAEQDKESNIAWTNEDPSLLEILKMLEEDKNDKSKE</sequence>
<evidence type="ECO:0000313" key="2">
    <source>
        <dbReference type="Proteomes" id="UP000217199"/>
    </source>
</evidence>
<gene>
    <name evidence="1" type="ORF">PNOK_0000900</name>
</gene>
<dbReference type="Proteomes" id="UP000217199">
    <property type="component" value="Unassembled WGS sequence"/>
</dbReference>
<organism evidence="1 2">
    <name type="scientific">Pyrrhoderma noxium</name>
    <dbReference type="NCBI Taxonomy" id="2282107"/>
    <lineage>
        <taxon>Eukaryota</taxon>
        <taxon>Fungi</taxon>
        <taxon>Dikarya</taxon>
        <taxon>Basidiomycota</taxon>
        <taxon>Agaricomycotina</taxon>
        <taxon>Agaricomycetes</taxon>
        <taxon>Hymenochaetales</taxon>
        <taxon>Hymenochaetaceae</taxon>
        <taxon>Pyrrhoderma</taxon>
    </lineage>
</organism>
<dbReference type="EMBL" id="NBII01000001">
    <property type="protein sequence ID" value="PAV22942.1"/>
    <property type="molecule type" value="Genomic_DNA"/>
</dbReference>
<reference evidence="1 2" key="1">
    <citation type="journal article" date="2017" name="Mol. Ecol.">
        <title>Comparative and population genomic landscape of Phellinus noxius: A hypervariable fungus causing root rot in trees.</title>
        <authorList>
            <person name="Chung C.L."/>
            <person name="Lee T.J."/>
            <person name="Akiba M."/>
            <person name="Lee H.H."/>
            <person name="Kuo T.H."/>
            <person name="Liu D."/>
            <person name="Ke H.M."/>
            <person name="Yokoi T."/>
            <person name="Roa M.B."/>
            <person name="Lu M.J."/>
            <person name="Chang Y.Y."/>
            <person name="Ann P.J."/>
            <person name="Tsai J.N."/>
            <person name="Chen C.Y."/>
            <person name="Tzean S.S."/>
            <person name="Ota Y."/>
            <person name="Hattori T."/>
            <person name="Sahashi N."/>
            <person name="Liou R.F."/>
            <person name="Kikuchi T."/>
            <person name="Tsai I.J."/>
        </authorList>
    </citation>
    <scope>NUCLEOTIDE SEQUENCE [LARGE SCALE GENOMIC DNA]</scope>
    <source>
        <strain evidence="1 2">FFPRI411160</strain>
    </source>
</reference>
<name>A0A286UTV6_9AGAM</name>
<proteinExistence type="predicted"/>
<comment type="caution">
    <text evidence="1">The sequence shown here is derived from an EMBL/GenBank/DDBJ whole genome shotgun (WGS) entry which is preliminary data.</text>
</comment>
<evidence type="ECO:0000313" key="1">
    <source>
        <dbReference type="EMBL" id="PAV22942.1"/>
    </source>
</evidence>
<keyword evidence="2" id="KW-1185">Reference proteome</keyword>
<dbReference type="OrthoDB" id="3516995at2759"/>
<accession>A0A286UTV6</accession>
<dbReference type="InParanoid" id="A0A286UTV6"/>